<evidence type="ECO:0000256" key="11">
    <source>
        <dbReference type="SAM" id="Phobius"/>
    </source>
</evidence>
<dbReference type="Pfam" id="PF25293">
    <property type="entry name" value="Beta-prop_EMC1_N"/>
    <property type="match status" value="1"/>
</dbReference>
<dbReference type="GO" id="GO:0072546">
    <property type="term" value="C:EMC complex"/>
    <property type="evidence" value="ECO:0007669"/>
    <property type="project" value="InterPro"/>
</dbReference>
<feature type="chain" id="PRO_5018300496" description="ER membrane protein complex subunit 1" evidence="12">
    <location>
        <begin position="25"/>
        <end position="952"/>
    </location>
</feature>
<dbReference type="InterPro" id="IPR015943">
    <property type="entry name" value="WD40/YVTN_repeat-like_dom_sf"/>
</dbReference>
<evidence type="ECO:0000259" key="14">
    <source>
        <dbReference type="Pfam" id="PF25293"/>
    </source>
</evidence>
<feature type="domain" description="ER membrane protein complex subunit 1 C-terminal" evidence="13">
    <location>
        <begin position="727"/>
        <end position="949"/>
    </location>
</feature>
<dbReference type="InParanoid" id="A0A3N4KNZ2"/>
<keyword evidence="10" id="KW-0325">Glycoprotein</keyword>
<dbReference type="PANTHER" id="PTHR21573">
    <property type="entry name" value="ER MEMBRANE PROTEIN COMPLEX SUBUNIT 1"/>
    <property type="match status" value="1"/>
</dbReference>
<evidence type="ECO:0000256" key="1">
    <source>
        <dbReference type="ARBA" id="ARBA00004115"/>
    </source>
</evidence>
<evidence type="ECO:0000256" key="7">
    <source>
        <dbReference type="ARBA" id="ARBA00022824"/>
    </source>
</evidence>
<keyword evidence="9 11" id="KW-0472">Membrane</keyword>
<evidence type="ECO:0000256" key="4">
    <source>
        <dbReference type="ARBA" id="ARBA00020824"/>
    </source>
</evidence>
<evidence type="ECO:0000256" key="5">
    <source>
        <dbReference type="ARBA" id="ARBA00022692"/>
    </source>
</evidence>
<evidence type="ECO:0000256" key="10">
    <source>
        <dbReference type="ARBA" id="ARBA00023180"/>
    </source>
</evidence>
<dbReference type="EMBL" id="ML119137">
    <property type="protein sequence ID" value="RPB11188.1"/>
    <property type="molecule type" value="Genomic_DNA"/>
</dbReference>
<dbReference type="InterPro" id="IPR026895">
    <property type="entry name" value="EMC1"/>
</dbReference>
<organism evidence="15 16">
    <name type="scientific">Morchella conica CCBAS932</name>
    <dbReference type="NCBI Taxonomy" id="1392247"/>
    <lineage>
        <taxon>Eukaryota</taxon>
        <taxon>Fungi</taxon>
        <taxon>Dikarya</taxon>
        <taxon>Ascomycota</taxon>
        <taxon>Pezizomycotina</taxon>
        <taxon>Pezizomycetes</taxon>
        <taxon>Pezizales</taxon>
        <taxon>Morchellaceae</taxon>
        <taxon>Morchella</taxon>
    </lineage>
</organism>
<keyword evidence="16" id="KW-1185">Reference proteome</keyword>
<accession>A0A3N4KNZ2</accession>
<evidence type="ECO:0000256" key="9">
    <source>
        <dbReference type="ARBA" id="ARBA00023136"/>
    </source>
</evidence>
<dbReference type="InterPro" id="IPR011047">
    <property type="entry name" value="Quinoprotein_ADH-like_sf"/>
</dbReference>
<name>A0A3N4KNZ2_9PEZI</name>
<dbReference type="PANTHER" id="PTHR21573:SF0">
    <property type="entry name" value="ER MEMBRANE PROTEIN COMPLEX SUBUNIT 1"/>
    <property type="match status" value="1"/>
</dbReference>
<comment type="subcellular location">
    <subcellularLocation>
        <location evidence="1">Endoplasmic reticulum membrane</location>
        <topology evidence="1">Single-pass type I membrane protein</topology>
    </subcellularLocation>
</comment>
<feature type="signal peptide" evidence="12">
    <location>
        <begin position="1"/>
        <end position="24"/>
    </location>
</feature>
<dbReference type="Gene3D" id="2.130.10.10">
    <property type="entry name" value="YVTN repeat-like/Quinoprotein amine dehydrogenase"/>
    <property type="match status" value="2"/>
</dbReference>
<dbReference type="Proteomes" id="UP000277580">
    <property type="component" value="Unassembled WGS sequence"/>
</dbReference>
<dbReference type="FunCoup" id="A0A3N4KNZ2">
    <property type="interactions" value="781"/>
</dbReference>
<keyword evidence="8 11" id="KW-1133">Transmembrane helix</keyword>
<evidence type="ECO:0000313" key="15">
    <source>
        <dbReference type="EMBL" id="RPB11188.1"/>
    </source>
</evidence>
<feature type="domain" description="EMC1 first beta-propeller" evidence="14">
    <location>
        <begin position="24"/>
        <end position="410"/>
    </location>
</feature>
<reference evidence="15 16" key="1">
    <citation type="journal article" date="2018" name="Nat. Ecol. Evol.">
        <title>Pezizomycetes genomes reveal the molecular basis of ectomycorrhizal truffle lifestyle.</title>
        <authorList>
            <person name="Murat C."/>
            <person name="Payen T."/>
            <person name="Noel B."/>
            <person name="Kuo A."/>
            <person name="Morin E."/>
            <person name="Chen J."/>
            <person name="Kohler A."/>
            <person name="Krizsan K."/>
            <person name="Balestrini R."/>
            <person name="Da Silva C."/>
            <person name="Montanini B."/>
            <person name="Hainaut M."/>
            <person name="Levati E."/>
            <person name="Barry K.W."/>
            <person name="Belfiori B."/>
            <person name="Cichocki N."/>
            <person name="Clum A."/>
            <person name="Dockter R.B."/>
            <person name="Fauchery L."/>
            <person name="Guy J."/>
            <person name="Iotti M."/>
            <person name="Le Tacon F."/>
            <person name="Lindquist E.A."/>
            <person name="Lipzen A."/>
            <person name="Malagnac F."/>
            <person name="Mello A."/>
            <person name="Molinier V."/>
            <person name="Miyauchi S."/>
            <person name="Poulain J."/>
            <person name="Riccioni C."/>
            <person name="Rubini A."/>
            <person name="Sitrit Y."/>
            <person name="Splivallo R."/>
            <person name="Traeger S."/>
            <person name="Wang M."/>
            <person name="Zifcakova L."/>
            <person name="Wipf D."/>
            <person name="Zambonelli A."/>
            <person name="Paolocci F."/>
            <person name="Nowrousian M."/>
            <person name="Ottonello S."/>
            <person name="Baldrian P."/>
            <person name="Spatafora J.W."/>
            <person name="Henrissat B."/>
            <person name="Nagy L.G."/>
            <person name="Aury J.M."/>
            <person name="Wincker P."/>
            <person name="Grigoriev I.V."/>
            <person name="Bonfante P."/>
            <person name="Martin F.M."/>
        </authorList>
    </citation>
    <scope>NUCLEOTIDE SEQUENCE [LARGE SCALE GENOMIC DNA]</scope>
    <source>
        <strain evidence="15 16">CCBAS932</strain>
    </source>
</reference>
<dbReference type="Pfam" id="PF07774">
    <property type="entry name" value="EMC1_C"/>
    <property type="match status" value="1"/>
</dbReference>
<dbReference type="AlphaFoldDB" id="A0A3N4KNZ2"/>
<keyword evidence="6 12" id="KW-0732">Signal</keyword>
<evidence type="ECO:0000313" key="16">
    <source>
        <dbReference type="Proteomes" id="UP000277580"/>
    </source>
</evidence>
<evidence type="ECO:0000259" key="13">
    <source>
        <dbReference type="Pfam" id="PF07774"/>
    </source>
</evidence>
<gene>
    <name evidence="15" type="ORF">P167DRAFT_508168</name>
</gene>
<sequence length="952" mass="102831">MRVSSTPLASLLVGFAAILPTTLAVFQDEAFQNDWHIPLLGPSLRESTFFHRPLLDAKASLIYTLTERNIIAALHPKDGGIVWRHQLEACASKKLARAVEGVVVAGSCGNVKAFDAVTGKLAWENRFEGGNVKDFKSAGKEDAVVVLFDDGSVRMLEGGSGIVMWEWKGLDAKDTPYSISVTSDSVLVVSVQPEKTSNNMHITSLVLESGLPAKFSRDLRSSVESVDNILSSDALMAWTEDDFRILKMVPISGGRLSGENVKIPEGVIDIEVHTDSDNVALVHYKTADKSWGTAYRWDYEYGPVMSYLDIEEKPGADSTFSISKSGGQTFFVWSFANGEAFLYGEQGQLAEYSPKFEYKGNHITNAASEVITRSDGASYAVRSFISTSAPGFKGNTHLVRNGDLEWARKESLASVSVSTFAELLDPAAEKVANELNAEGHKSIGAAYVHRLTRHVQELIEYGPAWVSGIPVRVMDAFLNKEKAEIGGKWRDFFGYRKYAIVATEEGGLAALDIGKKGEIAWESNVLPIEGEWKGALGVYEVSKGVVAVVTKGGEYLEFDAFEGTMLHREKIPGCGTIKSSSTVDGIGRKLVLAVLKCGKVMVLPSGSPLPETVFLAVQDDAGHAKGLKVASSGKPEQTWVFNPPTGEQIASISTRPAHDPIASIGKVLGDRSVMYKYINPHLISIVTADPNGSTASIHLLDSVSGAVLHSATHTGVDTSKPIVSTVSENWVVYSYYGDDTIPGKTAAKGYHLVVSEIFESEQKNDRGPLGGAQNYSALAGETGEPFVLSQSFIFPGEITSLATTTTRQGITSHEILALLPEYSSILGLPKRMLDPRRPVGRDANPGEVEEGLVKYFPVIDADPRGMLNHKRELVGIKKIVTTPALLESTSLVFAYGGDLFGTRVTPSMAFDVLAKGFSKIQLVGTIVALGVGVGFVAPMVRRKQINQRWSNS</sequence>
<evidence type="ECO:0000256" key="8">
    <source>
        <dbReference type="ARBA" id="ARBA00022989"/>
    </source>
</evidence>
<evidence type="ECO:0000256" key="6">
    <source>
        <dbReference type="ARBA" id="ARBA00022729"/>
    </source>
</evidence>
<dbReference type="InterPro" id="IPR058545">
    <property type="entry name" value="Beta-prop_EMC1_1st"/>
</dbReference>
<comment type="similarity">
    <text evidence="2">Belongs to the EMC1 family.</text>
</comment>
<evidence type="ECO:0000256" key="12">
    <source>
        <dbReference type="SAM" id="SignalP"/>
    </source>
</evidence>
<comment type="subunit">
    <text evidence="3">Component of the ER membrane protein complex (EMC).</text>
</comment>
<dbReference type="GO" id="GO:0034975">
    <property type="term" value="P:protein folding in endoplasmic reticulum"/>
    <property type="evidence" value="ECO:0007669"/>
    <property type="project" value="TreeGrafter"/>
</dbReference>
<feature type="transmembrane region" description="Helical" evidence="11">
    <location>
        <begin position="920"/>
        <end position="940"/>
    </location>
</feature>
<dbReference type="InterPro" id="IPR011678">
    <property type="entry name" value="EMC1_C"/>
</dbReference>
<dbReference type="SUPFAM" id="SSF50998">
    <property type="entry name" value="Quinoprotein alcohol dehydrogenase-like"/>
    <property type="match status" value="2"/>
</dbReference>
<keyword evidence="5 11" id="KW-0812">Transmembrane</keyword>
<evidence type="ECO:0000256" key="3">
    <source>
        <dbReference type="ARBA" id="ARBA00011276"/>
    </source>
</evidence>
<evidence type="ECO:0000256" key="2">
    <source>
        <dbReference type="ARBA" id="ARBA00007904"/>
    </source>
</evidence>
<dbReference type="OrthoDB" id="28092at2759"/>
<keyword evidence="7" id="KW-0256">Endoplasmic reticulum</keyword>
<proteinExistence type="inferred from homology"/>
<protein>
    <recommendedName>
        <fullName evidence="4">ER membrane protein complex subunit 1</fullName>
    </recommendedName>
</protein>
<dbReference type="STRING" id="1392247.A0A3N4KNZ2"/>